<evidence type="ECO:0000313" key="2">
    <source>
        <dbReference type="Proteomes" id="UP001515683"/>
    </source>
</evidence>
<dbReference type="InterPro" id="IPR038084">
    <property type="entry name" value="PduO/GlcC-like_sf"/>
</dbReference>
<dbReference type="PANTHER" id="PTHR28255">
    <property type="match status" value="1"/>
</dbReference>
<dbReference type="EMBL" id="VWXF01000004">
    <property type="protein sequence ID" value="NIF22208.1"/>
    <property type="molecule type" value="Genomic_DNA"/>
</dbReference>
<dbReference type="Gene3D" id="3.30.450.150">
    <property type="entry name" value="Haem-degrading domain"/>
    <property type="match status" value="1"/>
</dbReference>
<dbReference type="PIRSF" id="PIRSF008757">
    <property type="entry name" value="UCP008757"/>
    <property type="match status" value="1"/>
</dbReference>
<dbReference type="PANTHER" id="PTHR28255:SF1">
    <property type="entry name" value="UPF0303 PROTEIN YBR137W"/>
    <property type="match status" value="1"/>
</dbReference>
<name>A0ABX0RA10_9GAMM</name>
<dbReference type="Proteomes" id="UP001515683">
    <property type="component" value="Unassembled WGS sequence"/>
</dbReference>
<comment type="caution">
    <text evidence="1">The sequence shown here is derived from an EMBL/GenBank/DDBJ whole genome shotgun (WGS) entry which is preliminary data.</text>
</comment>
<organism evidence="1 2">
    <name type="scientific">Candidatus Pantoea multigeneris</name>
    <dbReference type="NCBI Taxonomy" id="2608357"/>
    <lineage>
        <taxon>Bacteria</taxon>
        <taxon>Pseudomonadati</taxon>
        <taxon>Pseudomonadota</taxon>
        <taxon>Gammaproteobacteria</taxon>
        <taxon>Enterobacterales</taxon>
        <taxon>Erwiniaceae</taxon>
        <taxon>Pantoea</taxon>
    </lineage>
</organism>
<proteinExistence type="predicted"/>
<dbReference type="NCBIfam" id="NF002696">
    <property type="entry name" value="PRK02487.1-5"/>
    <property type="match status" value="1"/>
</dbReference>
<dbReference type="Pfam" id="PF03928">
    <property type="entry name" value="HbpS-like"/>
    <property type="match status" value="1"/>
</dbReference>
<gene>
    <name evidence="1" type="ORF">F3J40_11425</name>
</gene>
<dbReference type="InterPro" id="IPR010371">
    <property type="entry name" value="YBR137W-like"/>
</dbReference>
<reference evidence="1 2" key="1">
    <citation type="journal article" date="2019" name="bioRxiv">
        <title>Bacteria contribute to plant secondary compound degradation in a generalist herbivore system.</title>
        <authorList>
            <person name="Francoeur C.B."/>
            <person name="Khadempour L."/>
            <person name="Moreira-Soto R.D."/>
            <person name="Gotting K."/>
            <person name="Book A.J."/>
            <person name="Pinto-Tomas A.A."/>
            <person name="Keefover-Ring K."/>
            <person name="Currie C.R."/>
        </authorList>
    </citation>
    <scope>NUCLEOTIDE SEQUENCE [LARGE SCALE GENOMIC DNA]</scope>
    <source>
        <strain evidence="1">Acro-835</strain>
    </source>
</reference>
<dbReference type="InterPro" id="IPR005624">
    <property type="entry name" value="PduO/GlcC-like"/>
</dbReference>
<evidence type="ECO:0000313" key="1">
    <source>
        <dbReference type="EMBL" id="NIF22208.1"/>
    </source>
</evidence>
<keyword evidence="2" id="KW-1185">Reference proteome</keyword>
<sequence>MSAIPSAEQIIQQEREARLPRFDFSLAWTIGQAIQQQANAKKYPVAVEVYAFGQTVFLSALPGSAPENIFWLTRKRNTVLFTGHASMYVGLVNEQNGKRMEQQNWMDPAQYTDHGGSFPLINQDGVVFGAVSVSGLPSEDDHALALWGIQQLQQQLSQAD</sequence>
<protein>
    <submittedName>
        <fullName evidence="1">Heme-degrading domain-containing protein</fullName>
    </submittedName>
</protein>
<accession>A0ABX0RA10</accession>
<dbReference type="SUPFAM" id="SSF143744">
    <property type="entry name" value="GlcG-like"/>
    <property type="match status" value="1"/>
</dbReference>
<dbReference type="RefSeq" id="WP_167014709.1">
    <property type="nucleotide sequence ID" value="NZ_VWXF01000004.1"/>
</dbReference>